<accession>A0A1I7YEX3</accession>
<protein>
    <submittedName>
        <fullName evidence="2">Uncharacterized protein</fullName>
    </submittedName>
</protein>
<keyword evidence="1" id="KW-1185">Reference proteome</keyword>
<evidence type="ECO:0000313" key="1">
    <source>
        <dbReference type="Proteomes" id="UP000095287"/>
    </source>
</evidence>
<evidence type="ECO:0000313" key="2">
    <source>
        <dbReference type="WBParaSite" id="L893_g15629.t1"/>
    </source>
</evidence>
<dbReference type="AlphaFoldDB" id="A0A1I7YEX3"/>
<dbReference type="Proteomes" id="UP000095287">
    <property type="component" value="Unplaced"/>
</dbReference>
<dbReference type="WBParaSite" id="L893_g15629.t1">
    <property type="protein sequence ID" value="L893_g15629.t1"/>
    <property type="gene ID" value="L893_g15629"/>
</dbReference>
<sequence>MGAEKKKAESGGRSGGNGAELIVCIGINGCASGGKPKRKRKWTTSWNFANDGFPGIPRYVSCSEEVRLDVHLTKNVEEGAFRREETQSEFQERRPRQSKDKAFREQRLLWEKYIVVTSVGRCSVLVMWTQKMLVKGGSKAIFIPRGH</sequence>
<organism evidence="1 2">
    <name type="scientific">Steinernema glaseri</name>
    <dbReference type="NCBI Taxonomy" id="37863"/>
    <lineage>
        <taxon>Eukaryota</taxon>
        <taxon>Metazoa</taxon>
        <taxon>Ecdysozoa</taxon>
        <taxon>Nematoda</taxon>
        <taxon>Chromadorea</taxon>
        <taxon>Rhabditida</taxon>
        <taxon>Tylenchina</taxon>
        <taxon>Panagrolaimomorpha</taxon>
        <taxon>Strongyloidoidea</taxon>
        <taxon>Steinernematidae</taxon>
        <taxon>Steinernema</taxon>
    </lineage>
</organism>
<name>A0A1I7YEX3_9BILA</name>
<reference evidence="2" key="1">
    <citation type="submission" date="2016-11" db="UniProtKB">
        <authorList>
            <consortium name="WormBaseParasite"/>
        </authorList>
    </citation>
    <scope>IDENTIFICATION</scope>
</reference>
<proteinExistence type="predicted"/>